<feature type="compositionally biased region" description="Basic and acidic residues" evidence="6">
    <location>
        <begin position="113"/>
        <end position="123"/>
    </location>
</feature>
<dbReference type="EMBL" id="JADCUA010000036">
    <property type="protein sequence ID" value="KAH9829657.1"/>
    <property type="molecule type" value="Genomic_DNA"/>
</dbReference>
<dbReference type="Gene3D" id="1.10.10.60">
    <property type="entry name" value="Homeodomain-like"/>
    <property type="match status" value="1"/>
</dbReference>
<dbReference type="Proteomes" id="UP000814176">
    <property type="component" value="Unassembled WGS sequence"/>
</dbReference>
<dbReference type="SUPFAM" id="SSF46689">
    <property type="entry name" value="Homeodomain-like"/>
    <property type="match status" value="1"/>
</dbReference>
<gene>
    <name evidence="8" type="ORF">C8Q71DRAFT_396402</name>
</gene>
<feature type="compositionally biased region" description="Low complexity" evidence="6">
    <location>
        <begin position="485"/>
        <end position="503"/>
    </location>
</feature>
<comment type="subcellular location">
    <subcellularLocation>
        <location evidence="5">Nucleus</location>
    </subcellularLocation>
</comment>
<feature type="compositionally biased region" description="Low complexity" evidence="6">
    <location>
        <begin position="555"/>
        <end position="566"/>
    </location>
</feature>
<keyword evidence="2 5" id="KW-0238">DNA-binding</keyword>
<feature type="region of interest" description="Disordered" evidence="6">
    <location>
        <begin position="282"/>
        <end position="367"/>
    </location>
</feature>
<evidence type="ECO:0000256" key="4">
    <source>
        <dbReference type="ARBA" id="ARBA00023242"/>
    </source>
</evidence>
<comment type="caution">
    <text evidence="8">The sequence shown here is derived from an EMBL/GenBank/DDBJ whole genome shotgun (WGS) entry which is preliminary data.</text>
</comment>
<proteinExistence type="inferred from homology"/>
<evidence type="ECO:0000313" key="8">
    <source>
        <dbReference type="EMBL" id="KAH9829657.1"/>
    </source>
</evidence>
<feature type="region of interest" description="Disordered" evidence="6">
    <location>
        <begin position="473"/>
        <end position="517"/>
    </location>
</feature>
<evidence type="ECO:0000256" key="1">
    <source>
        <dbReference type="ARBA" id="ARBA00005800"/>
    </source>
</evidence>
<feature type="compositionally biased region" description="Low complexity" evidence="6">
    <location>
        <begin position="220"/>
        <end position="235"/>
    </location>
</feature>
<dbReference type="GeneID" id="71999029"/>
<accession>A0ABQ8JZC5</accession>
<keyword evidence="3 5" id="KW-0371">Homeobox</keyword>
<feature type="region of interest" description="Disordered" evidence="6">
    <location>
        <begin position="220"/>
        <end position="248"/>
    </location>
</feature>
<feature type="compositionally biased region" description="Polar residues" evidence="6">
    <location>
        <begin position="166"/>
        <end position="183"/>
    </location>
</feature>
<comment type="similarity">
    <text evidence="1">Belongs to the TALE/M-ATYP homeobox family.</text>
</comment>
<keyword evidence="4 5" id="KW-0539">Nucleus</keyword>
<feature type="region of interest" description="Disordered" evidence="6">
    <location>
        <begin position="143"/>
        <end position="183"/>
    </location>
</feature>
<name>A0ABQ8JZC5_9APHY</name>
<feature type="compositionally biased region" description="Polar residues" evidence="6">
    <location>
        <begin position="338"/>
        <end position="351"/>
    </location>
</feature>
<feature type="domain" description="Homeobox" evidence="7">
    <location>
        <begin position="356"/>
        <end position="419"/>
    </location>
</feature>
<dbReference type="InterPro" id="IPR009057">
    <property type="entry name" value="Homeodomain-like_sf"/>
</dbReference>
<feature type="region of interest" description="Disordered" evidence="6">
    <location>
        <begin position="555"/>
        <end position="620"/>
    </location>
</feature>
<dbReference type="InterPro" id="IPR050224">
    <property type="entry name" value="TALE_homeobox"/>
</dbReference>
<feature type="compositionally biased region" description="Low complexity" evidence="6">
    <location>
        <begin position="61"/>
        <end position="72"/>
    </location>
</feature>
<evidence type="ECO:0000256" key="6">
    <source>
        <dbReference type="SAM" id="MobiDB-lite"/>
    </source>
</evidence>
<evidence type="ECO:0000256" key="2">
    <source>
        <dbReference type="ARBA" id="ARBA00023125"/>
    </source>
</evidence>
<evidence type="ECO:0000259" key="7">
    <source>
        <dbReference type="PROSITE" id="PS50071"/>
    </source>
</evidence>
<dbReference type="InterPro" id="IPR008422">
    <property type="entry name" value="KN_HD"/>
</dbReference>
<feature type="region of interest" description="Disordered" evidence="6">
    <location>
        <begin position="421"/>
        <end position="440"/>
    </location>
</feature>
<feature type="region of interest" description="Disordered" evidence="6">
    <location>
        <begin position="60"/>
        <end position="123"/>
    </location>
</feature>
<protein>
    <recommendedName>
        <fullName evidence="7">Homeobox domain-containing protein</fullName>
    </recommendedName>
</protein>
<sequence length="620" mass="65746">MLDTAAPLFDVQPLNSYNVAQLRYAFEDGKSLALDALPDAHAVPFASPLFSAHDYDARRMSTSATSDSSLQSRPEKRGPSPSSSPLPKRSRPDISLDPNAWSNPNTPSPHPPTEPEERPDADPARVQLPSLASTFQDRYERRASLPTLYSDNPASRLRLPPPGHRPSQSSSGLASYQFPNSDSIDSTRSSAIYDYPASGLSQSGSSSSYNFSPLQTDYSRSSGLSSSISSESDWSAGGIVRPNSTPGNLAGVPGLKYDDALRHPSLGSQDLFGGVTRISGHHASTDRSARQSSGIKSEEWSFPSNDFNMNPPSSAPSYPSTPSTSASAMTSSAPNMSGTSSPNRSPQSASAASLVERPPRKRGKLPKPVTDFLKDWLHRHSDHPYPSEEEKKQLCNATGLSMSQVSNWMINARRRILAPAHRAAQGPTTTTPFSSRPGPGVVPSVLDTGRRASMPTDSLQLYYPMSLQSLGGDPHMPASTRHMVSMSRSLSSSNATAGSLSQGHHGHGSSPYALDGGYSTSHSRMGYGSSGLSHGHSSHGSSGYGMGMSMSSSSGLSGSSSFLGSSQNQLYGHSSGGYTQSPQSGTRMTIQQEDSQARYTFPDHSVSPQPGPGSGYGTPQ</sequence>
<dbReference type="SMART" id="SM00389">
    <property type="entry name" value="HOX"/>
    <property type="match status" value="1"/>
</dbReference>
<feature type="DNA-binding region" description="Homeobox" evidence="5">
    <location>
        <begin position="358"/>
        <end position="420"/>
    </location>
</feature>
<evidence type="ECO:0000313" key="9">
    <source>
        <dbReference type="Proteomes" id="UP000814176"/>
    </source>
</evidence>
<organism evidence="8 9">
    <name type="scientific">Rhodofomes roseus</name>
    <dbReference type="NCBI Taxonomy" id="34475"/>
    <lineage>
        <taxon>Eukaryota</taxon>
        <taxon>Fungi</taxon>
        <taxon>Dikarya</taxon>
        <taxon>Basidiomycota</taxon>
        <taxon>Agaricomycotina</taxon>
        <taxon>Agaricomycetes</taxon>
        <taxon>Polyporales</taxon>
        <taxon>Rhodofomes</taxon>
    </lineage>
</organism>
<dbReference type="RefSeq" id="XP_047773100.1">
    <property type="nucleotide sequence ID" value="XM_047918297.1"/>
</dbReference>
<dbReference type="Pfam" id="PF05920">
    <property type="entry name" value="Homeobox_KN"/>
    <property type="match status" value="1"/>
</dbReference>
<dbReference type="PANTHER" id="PTHR11850">
    <property type="entry name" value="HOMEOBOX PROTEIN TRANSCRIPTION FACTORS"/>
    <property type="match status" value="1"/>
</dbReference>
<feature type="compositionally biased region" description="Polar residues" evidence="6">
    <location>
        <begin position="567"/>
        <end position="598"/>
    </location>
</feature>
<reference evidence="8 9" key="1">
    <citation type="journal article" date="2021" name="Environ. Microbiol.">
        <title>Gene family expansions and transcriptome signatures uncover fungal adaptations to wood decay.</title>
        <authorList>
            <person name="Hage H."/>
            <person name="Miyauchi S."/>
            <person name="Viragh M."/>
            <person name="Drula E."/>
            <person name="Min B."/>
            <person name="Chaduli D."/>
            <person name="Navarro D."/>
            <person name="Favel A."/>
            <person name="Norest M."/>
            <person name="Lesage-Meessen L."/>
            <person name="Balint B."/>
            <person name="Merenyi Z."/>
            <person name="de Eugenio L."/>
            <person name="Morin E."/>
            <person name="Martinez A.T."/>
            <person name="Baldrian P."/>
            <person name="Stursova M."/>
            <person name="Martinez M.J."/>
            <person name="Novotny C."/>
            <person name="Magnuson J.K."/>
            <person name="Spatafora J.W."/>
            <person name="Maurice S."/>
            <person name="Pangilinan J."/>
            <person name="Andreopoulos W."/>
            <person name="LaButti K."/>
            <person name="Hundley H."/>
            <person name="Na H."/>
            <person name="Kuo A."/>
            <person name="Barry K."/>
            <person name="Lipzen A."/>
            <person name="Henrissat B."/>
            <person name="Riley R."/>
            <person name="Ahrendt S."/>
            <person name="Nagy L.G."/>
            <person name="Grigoriev I.V."/>
            <person name="Martin F."/>
            <person name="Rosso M.N."/>
        </authorList>
    </citation>
    <scope>NUCLEOTIDE SEQUENCE [LARGE SCALE GENOMIC DNA]</scope>
    <source>
        <strain evidence="8 9">CIRM-BRFM 1785</strain>
    </source>
</reference>
<dbReference type="InterPro" id="IPR001356">
    <property type="entry name" value="HD"/>
</dbReference>
<dbReference type="CDD" id="cd00086">
    <property type="entry name" value="homeodomain"/>
    <property type="match status" value="1"/>
</dbReference>
<keyword evidence="9" id="KW-1185">Reference proteome</keyword>
<dbReference type="PROSITE" id="PS50071">
    <property type="entry name" value="HOMEOBOX_2"/>
    <property type="match status" value="1"/>
</dbReference>
<evidence type="ECO:0000256" key="5">
    <source>
        <dbReference type="PROSITE-ProRule" id="PRU00108"/>
    </source>
</evidence>
<evidence type="ECO:0000256" key="3">
    <source>
        <dbReference type="ARBA" id="ARBA00023155"/>
    </source>
</evidence>
<feature type="compositionally biased region" description="Low complexity" evidence="6">
    <location>
        <begin position="308"/>
        <end position="337"/>
    </location>
</feature>